<dbReference type="RefSeq" id="WP_207862551.1">
    <property type="nucleotide sequence ID" value="NZ_JAFREP010000039.1"/>
</dbReference>
<dbReference type="GO" id="GO:0004364">
    <property type="term" value="F:glutathione transferase activity"/>
    <property type="evidence" value="ECO:0007669"/>
    <property type="project" value="TreeGrafter"/>
</dbReference>
<organism evidence="3 4">
    <name type="scientific">Acanthopleuribacter pedis</name>
    <dbReference type="NCBI Taxonomy" id="442870"/>
    <lineage>
        <taxon>Bacteria</taxon>
        <taxon>Pseudomonadati</taxon>
        <taxon>Acidobacteriota</taxon>
        <taxon>Holophagae</taxon>
        <taxon>Acanthopleuribacterales</taxon>
        <taxon>Acanthopleuribacteraceae</taxon>
        <taxon>Acanthopleuribacter</taxon>
    </lineage>
</organism>
<evidence type="ECO:0000313" key="4">
    <source>
        <dbReference type="Proteomes" id="UP000664417"/>
    </source>
</evidence>
<feature type="domain" description="GST N-terminal" evidence="1">
    <location>
        <begin position="1"/>
        <end position="80"/>
    </location>
</feature>
<comment type="caution">
    <text evidence="3">The sequence shown here is derived from an EMBL/GenBank/DDBJ whole genome shotgun (WGS) entry which is preliminary data.</text>
</comment>
<evidence type="ECO:0000259" key="2">
    <source>
        <dbReference type="PROSITE" id="PS50405"/>
    </source>
</evidence>
<evidence type="ECO:0000313" key="3">
    <source>
        <dbReference type="EMBL" id="MBO1322578.1"/>
    </source>
</evidence>
<dbReference type="SUPFAM" id="SSF52833">
    <property type="entry name" value="Thioredoxin-like"/>
    <property type="match status" value="1"/>
</dbReference>
<dbReference type="SUPFAM" id="SSF47616">
    <property type="entry name" value="GST C-terminal domain-like"/>
    <property type="match status" value="1"/>
</dbReference>
<accession>A0A8J7U5H9</accession>
<name>A0A8J7U5H9_9BACT</name>
<dbReference type="InterPro" id="IPR040079">
    <property type="entry name" value="Glutathione_S-Trfase"/>
</dbReference>
<dbReference type="Gene3D" id="3.40.30.10">
    <property type="entry name" value="Glutaredoxin"/>
    <property type="match status" value="1"/>
</dbReference>
<reference evidence="3" key="1">
    <citation type="submission" date="2021-03" db="EMBL/GenBank/DDBJ databases">
        <authorList>
            <person name="Wang G."/>
        </authorList>
    </citation>
    <scope>NUCLEOTIDE SEQUENCE</scope>
    <source>
        <strain evidence="3">KCTC 12899</strain>
    </source>
</reference>
<dbReference type="PROSITE" id="PS50405">
    <property type="entry name" value="GST_CTER"/>
    <property type="match status" value="1"/>
</dbReference>
<dbReference type="GO" id="GO:0006749">
    <property type="term" value="P:glutathione metabolic process"/>
    <property type="evidence" value="ECO:0007669"/>
    <property type="project" value="TreeGrafter"/>
</dbReference>
<dbReference type="Pfam" id="PF14497">
    <property type="entry name" value="GST_C_3"/>
    <property type="match status" value="1"/>
</dbReference>
<dbReference type="InterPro" id="IPR004046">
    <property type="entry name" value="GST_C"/>
</dbReference>
<dbReference type="SFLD" id="SFLDS00019">
    <property type="entry name" value="Glutathione_Transferase_(cytos"/>
    <property type="match status" value="1"/>
</dbReference>
<dbReference type="GO" id="GO:0016034">
    <property type="term" value="F:maleylacetoacetate isomerase activity"/>
    <property type="evidence" value="ECO:0007669"/>
    <property type="project" value="TreeGrafter"/>
</dbReference>
<keyword evidence="4" id="KW-1185">Reference proteome</keyword>
<dbReference type="EMBL" id="JAFREP010000039">
    <property type="protein sequence ID" value="MBO1322578.1"/>
    <property type="molecule type" value="Genomic_DNA"/>
</dbReference>
<dbReference type="InterPro" id="IPR036282">
    <property type="entry name" value="Glutathione-S-Trfase_C_sf"/>
</dbReference>
<dbReference type="InterPro" id="IPR004045">
    <property type="entry name" value="Glutathione_S-Trfase_N"/>
</dbReference>
<gene>
    <name evidence="3" type="ORF">J3U88_29160</name>
</gene>
<dbReference type="PROSITE" id="PS50404">
    <property type="entry name" value="GST_NTER"/>
    <property type="match status" value="1"/>
</dbReference>
<proteinExistence type="predicted"/>
<evidence type="ECO:0000259" key="1">
    <source>
        <dbReference type="PROSITE" id="PS50404"/>
    </source>
</evidence>
<dbReference type="PANTHER" id="PTHR42673">
    <property type="entry name" value="MALEYLACETOACETATE ISOMERASE"/>
    <property type="match status" value="1"/>
</dbReference>
<feature type="domain" description="GST C-terminal" evidence="2">
    <location>
        <begin position="85"/>
        <end position="244"/>
    </location>
</feature>
<dbReference type="Proteomes" id="UP000664417">
    <property type="component" value="Unassembled WGS sequence"/>
</dbReference>
<dbReference type="Pfam" id="PF13417">
    <property type="entry name" value="GST_N_3"/>
    <property type="match status" value="1"/>
</dbReference>
<protein>
    <submittedName>
        <fullName evidence="3">Glutathione S-transferase family protein</fullName>
    </submittedName>
</protein>
<dbReference type="AlphaFoldDB" id="A0A8J7U5H9"/>
<dbReference type="GO" id="GO:0006559">
    <property type="term" value="P:L-phenylalanine catabolic process"/>
    <property type="evidence" value="ECO:0007669"/>
    <property type="project" value="TreeGrafter"/>
</dbReference>
<dbReference type="Gene3D" id="1.20.1050.10">
    <property type="match status" value="2"/>
</dbReference>
<sequence length="244" mass="28696">MTVRLYQFMISHYCERSRWNLDYKQVDFQLGNWVPGPHIRKAKKLGFKRSSVPILDYHGERFQGSDNIARFLEEKIPQNPLWPEDPKLAAEVDEWTQVADKEIGIPLRAILYGELIKYRGDVIDLWCQDNHFGNRLLCHLLFPTLKKKLTYFYKLEQRPQHEQTLAAGLERFDAAYSEREFLVGDRFTFADLSFAALSAPLALPPQHQVNWTEPPPELVDFFKSHESRPAIKRTLALYRDYRGR</sequence>
<dbReference type="PANTHER" id="PTHR42673:SF4">
    <property type="entry name" value="MALEYLACETOACETATE ISOMERASE"/>
    <property type="match status" value="1"/>
</dbReference>
<dbReference type="InterPro" id="IPR010987">
    <property type="entry name" value="Glutathione-S-Trfase_C-like"/>
</dbReference>
<dbReference type="CDD" id="cd00570">
    <property type="entry name" value="GST_N_family"/>
    <property type="match status" value="1"/>
</dbReference>
<dbReference type="InterPro" id="IPR036249">
    <property type="entry name" value="Thioredoxin-like_sf"/>
</dbReference>